<evidence type="ECO:0000256" key="1">
    <source>
        <dbReference type="ARBA" id="ARBA00004370"/>
    </source>
</evidence>
<dbReference type="InterPro" id="IPR002909">
    <property type="entry name" value="IPT_dom"/>
</dbReference>
<comment type="subcellular location">
    <subcellularLocation>
        <location evidence="1">Membrane</location>
    </subcellularLocation>
</comment>
<gene>
    <name evidence="7" type="ORF">MGAL_10B020942</name>
</gene>
<feature type="region of interest" description="Disordered" evidence="5">
    <location>
        <begin position="686"/>
        <end position="709"/>
    </location>
</feature>
<keyword evidence="2" id="KW-0472">Membrane</keyword>
<dbReference type="SUPFAM" id="SSF81296">
    <property type="entry name" value="E set domains"/>
    <property type="match status" value="1"/>
</dbReference>
<keyword evidence="3" id="KW-1015">Disulfide bond</keyword>
<dbReference type="EMBL" id="UYJE01006152">
    <property type="protein sequence ID" value="VDI43473.1"/>
    <property type="molecule type" value="Genomic_DNA"/>
</dbReference>
<dbReference type="InterPro" id="IPR014756">
    <property type="entry name" value="Ig_E-set"/>
</dbReference>
<dbReference type="CDD" id="cd00603">
    <property type="entry name" value="IPT_PCSR"/>
    <property type="match status" value="2"/>
</dbReference>
<comment type="caution">
    <text evidence="7">The sequence shown here is derived from an EMBL/GenBank/DDBJ whole genome shotgun (WGS) entry which is preliminary data.</text>
</comment>
<dbReference type="GO" id="GO:0050772">
    <property type="term" value="P:positive regulation of axonogenesis"/>
    <property type="evidence" value="ECO:0007669"/>
    <property type="project" value="TreeGrafter"/>
</dbReference>
<feature type="domain" description="IPT/TIG" evidence="6">
    <location>
        <begin position="748"/>
        <end position="846"/>
    </location>
</feature>
<evidence type="ECO:0000259" key="6">
    <source>
        <dbReference type="SMART" id="SM00429"/>
    </source>
</evidence>
<dbReference type="SMART" id="SM00429">
    <property type="entry name" value="IPT"/>
    <property type="match status" value="3"/>
</dbReference>
<evidence type="ECO:0000256" key="4">
    <source>
        <dbReference type="ARBA" id="ARBA00023180"/>
    </source>
</evidence>
<protein>
    <recommendedName>
        <fullName evidence="6">IPT/TIG domain-containing protein</fullName>
    </recommendedName>
</protein>
<dbReference type="OrthoDB" id="6141733at2759"/>
<dbReference type="Pfam" id="PF01437">
    <property type="entry name" value="PSI"/>
    <property type="match status" value="1"/>
</dbReference>
<feature type="domain" description="IPT/TIG" evidence="6">
    <location>
        <begin position="641"/>
        <end position="747"/>
    </location>
</feature>
<dbReference type="PANTHER" id="PTHR22625:SF4">
    <property type="entry name" value="PLEXIN-C1"/>
    <property type="match status" value="1"/>
</dbReference>
<dbReference type="InterPro" id="IPR002165">
    <property type="entry name" value="Plexin_repeat"/>
</dbReference>
<dbReference type="Gene3D" id="2.60.40.10">
    <property type="entry name" value="Immunoglobulins"/>
    <property type="match status" value="2"/>
</dbReference>
<dbReference type="GO" id="GO:0002116">
    <property type="term" value="C:semaphorin receptor complex"/>
    <property type="evidence" value="ECO:0007669"/>
    <property type="project" value="TreeGrafter"/>
</dbReference>
<dbReference type="InterPro" id="IPR036352">
    <property type="entry name" value="Semap_dom_sf"/>
</dbReference>
<name>A0A8B6F6N6_MYTGA</name>
<dbReference type="SUPFAM" id="SSF103575">
    <property type="entry name" value="Plexin repeat"/>
    <property type="match status" value="1"/>
</dbReference>
<dbReference type="GO" id="GO:0030334">
    <property type="term" value="P:regulation of cell migration"/>
    <property type="evidence" value="ECO:0007669"/>
    <property type="project" value="TreeGrafter"/>
</dbReference>
<dbReference type="GO" id="GO:0007162">
    <property type="term" value="P:negative regulation of cell adhesion"/>
    <property type="evidence" value="ECO:0007669"/>
    <property type="project" value="TreeGrafter"/>
</dbReference>
<dbReference type="GO" id="GO:0017154">
    <property type="term" value="F:semaphorin receptor activity"/>
    <property type="evidence" value="ECO:0007669"/>
    <property type="project" value="InterPro"/>
</dbReference>
<keyword evidence="4" id="KW-0325">Glycoprotein</keyword>
<keyword evidence="8" id="KW-1185">Reference proteome</keyword>
<dbReference type="InterPro" id="IPR013783">
    <property type="entry name" value="Ig-like_fold"/>
</dbReference>
<evidence type="ECO:0000256" key="3">
    <source>
        <dbReference type="ARBA" id="ARBA00023157"/>
    </source>
</evidence>
<dbReference type="Gene3D" id="3.30.1680.10">
    <property type="entry name" value="ligand-binding face of the semaphorins, domain 2"/>
    <property type="match status" value="1"/>
</dbReference>
<proteinExistence type="predicted"/>
<dbReference type="AlphaFoldDB" id="A0A8B6F6N6"/>
<dbReference type="Pfam" id="PF01833">
    <property type="entry name" value="TIG"/>
    <property type="match status" value="1"/>
</dbReference>
<dbReference type="GO" id="GO:0008360">
    <property type="term" value="P:regulation of cell shape"/>
    <property type="evidence" value="ECO:0007669"/>
    <property type="project" value="TreeGrafter"/>
</dbReference>
<dbReference type="SUPFAM" id="SSF101912">
    <property type="entry name" value="Sema domain"/>
    <property type="match status" value="1"/>
</dbReference>
<dbReference type="Proteomes" id="UP000596742">
    <property type="component" value="Unassembled WGS sequence"/>
</dbReference>
<accession>A0A8B6F6N6</accession>
<evidence type="ECO:0000256" key="2">
    <source>
        <dbReference type="ARBA" id="ARBA00023136"/>
    </source>
</evidence>
<evidence type="ECO:0000256" key="5">
    <source>
        <dbReference type="SAM" id="MobiDB-lite"/>
    </source>
</evidence>
<dbReference type="CDD" id="cd00102">
    <property type="entry name" value="IPT"/>
    <property type="match status" value="1"/>
</dbReference>
<reference evidence="7" key="1">
    <citation type="submission" date="2018-11" db="EMBL/GenBank/DDBJ databases">
        <authorList>
            <person name="Alioto T."/>
            <person name="Alioto T."/>
        </authorList>
    </citation>
    <scope>NUCLEOTIDE SEQUENCE</scope>
</reference>
<sequence length="956" mass="109325">MIVTDDKILIGGVGGIAVLKKENMTERQNNSLYSKNWLLLFDGKRDEIIQCNENLNNISSCSKLQAGTLFESVKSQNMTVDLQNIPTYSMVNVTEVNTNIVIIGANIVKFRNISYGILSFNLTDFNLFQTEFFGKGPMNIELADSENYTLAFKSSFFHAPHVFFFFQVHAHNTFASSRIGKLCLNYEKKSNKTGFYHSYEDMNMTCTHREITLRKIEYALDDGESVIVLFLHNRSSLICVYSWHDINKYFLESRKSKLPCGNTTEDGEYYEFTRQQNRHVDCFVTKGNETVCDKAENVYLHLKDKPEEFKASVLQVATSRILHVKVEKERAYYLTENKIEKFDFKDCSRYTECKQCMDSLNPYCGWDYNEKRCSKNNSDPVLWISPETGFCIHFTNISNAIQINTENYTSIDVVIMAPPDVKNIQRGLIRCRVNEREGNITFNQNVTSCNINIRGLMTGNYSFEIKYKEVILAETLIEFYKCEDLKTLDADREENPENELLRKNRNIHIPLPEHGSGRDDLCPHKENYSKFNLYANRSENVTIPVRGFESNLTSSNYTCEISQNGKIVNTLEVLWDMKKTYFTCIGVQLNESVKPYIVRLKFNDLYFDNEVALNVYTCDGIYKYEDCSNSQYVKNCQRNNNVTVEKIYPVSGPVNGGTSITVTVNNEDDEPEYFFIDEAECTDITEEKEKNSDEGYDSERSDKSDKNESSRFSCVTGKILEPNNATIQMSFKGFPSPITKNIYFTYKNPGDIQNFYPNKGILAGNTTIIISGQNITFEGPDRYSIEFCDESSVRCIECSILDSVNMNDSKIMCKTGKSNEPRNLTKLVVVIDTYTTLQLTRTFQYLPDPTIDISNETLKAIESGGSTFTINGDGFNNVGQITVERVDDPCEVPSDKKAVCQTPEKLSNQPNVQTVIVNFDGIARAFEINYVDDPSFERFDGVIKYDKESSITIKVR</sequence>
<dbReference type="InterPro" id="IPR031148">
    <property type="entry name" value="Plexin"/>
</dbReference>
<evidence type="ECO:0000313" key="7">
    <source>
        <dbReference type="EMBL" id="VDI43473.1"/>
    </source>
</evidence>
<dbReference type="GO" id="GO:0005886">
    <property type="term" value="C:plasma membrane"/>
    <property type="evidence" value="ECO:0007669"/>
    <property type="project" value="TreeGrafter"/>
</dbReference>
<organism evidence="7 8">
    <name type="scientific">Mytilus galloprovincialis</name>
    <name type="common">Mediterranean mussel</name>
    <dbReference type="NCBI Taxonomy" id="29158"/>
    <lineage>
        <taxon>Eukaryota</taxon>
        <taxon>Metazoa</taxon>
        <taxon>Spiralia</taxon>
        <taxon>Lophotrochozoa</taxon>
        <taxon>Mollusca</taxon>
        <taxon>Bivalvia</taxon>
        <taxon>Autobranchia</taxon>
        <taxon>Pteriomorphia</taxon>
        <taxon>Mytilida</taxon>
        <taxon>Mytiloidea</taxon>
        <taxon>Mytilidae</taxon>
        <taxon>Mytilinae</taxon>
        <taxon>Mytilus</taxon>
    </lineage>
</organism>
<feature type="domain" description="IPT/TIG" evidence="6">
    <location>
        <begin position="848"/>
        <end position="931"/>
    </location>
</feature>
<evidence type="ECO:0000313" key="8">
    <source>
        <dbReference type="Proteomes" id="UP000596742"/>
    </source>
</evidence>
<dbReference type="PANTHER" id="PTHR22625">
    <property type="entry name" value="PLEXIN"/>
    <property type="match status" value="1"/>
</dbReference>